<gene>
    <name evidence="2" type="ORF">J2W40_001637</name>
</gene>
<dbReference type="GO" id="GO:0032259">
    <property type="term" value="P:methylation"/>
    <property type="evidence" value="ECO:0007669"/>
    <property type="project" value="UniProtKB-KW"/>
</dbReference>
<feature type="domain" description="Methyltransferase" evidence="1">
    <location>
        <begin position="46"/>
        <end position="135"/>
    </location>
</feature>
<protein>
    <submittedName>
        <fullName evidence="2">SAM-dependent methyltransferase</fullName>
    </submittedName>
</protein>
<organism evidence="2 3">
    <name type="scientific">Sphingobium xenophagum</name>
    <dbReference type="NCBI Taxonomy" id="121428"/>
    <lineage>
        <taxon>Bacteria</taxon>
        <taxon>Pseudomonadati</taxon>
        <taxon>Pseudomonadota</taxon>
        <taxon>Alphaproteobacteria</taxon>
        <taxon>Sphingomonadales</taxon>
        <taxon>Sphingomonadaceae</taxon>
        <taxon>Sphingobium</taxon>
    </lineage>
</organism>
<evidence type="ECO:0000259" key="1">
    <source>
        <dbReference type="Pfam" id="PF13649"/>
    </source>
</evidence>
<proteinExistence type="predicted"/>
<accession>A0ABU1X0W7</accession>
<keyword evidence="3" id="KW-1185">Reference proteome</keyword>
<dbReference type="RefSeq" id="WP_310223432.1">
    <property type="nucleotide sequence ID" value="NZ_JAVDWV010000006.1"/>
</dbReference>
<name>A0ABU1X0W7_SPHXE</name>
<dbReference type="Pfam" id="PF13649">
    <property type="entry name" value="Methyltransf_25"/>
    <property type="match status" value="1"/>
</dbReference>
<dbReference type="InterPro" id="IPR041698">
    <property type="entry name" value="Methyltransf_25"/>
</dbReference>
<sequence length="265" mass="28031">MSEPIQTTGYWNGAVDSYIAGAEPFTAQFCEDAVVLADVDAGLALLDVATGPGALALAAARAGAVVTAIDFSQAMINRLSARIGELPITPACMDGQALDLPDASFDRACSVFGIPLFPDWRAGLSEMARVLRPGGRAVVGIADNPHGFGPNPLLARSREKHFPLSPAPVDVRMDLVAEPRRLVTEFAAAGFGNIAIEERTHDFVLIASLFTADHPMIAANPMLTGLLGDDRLRVIGEAIEEAHRRSRGDHLLLPGTARFIIGAKS</sequence>
<dbReference type="InterPro" id="IPR029063">
    <property type="entry name" value="SAM-dependent_MTases_sf"/>
</dbReference>
<dbReference type="EMBL" id="JAVDWV010000006">
    <property type="protein sequence ID" value="MDR7154822.1"/>
    <property type="molecule type" value="Genomic_DNA"/>
</dbReference>
<dbReference type="PANTHER" id="PTHR43591">
    <property type="entry name" value="METHYLTRANSFERASE"/>
    <property type="match status" value="1"/>
</dbReference>
<dbReference type="GO" id="GO:0008168">
    <property type="term" value="F:methyltransferase activity"/>
    <property type="evidence" value="ECO:0007669"/>
    <property type="project" value="UniProtKB-KW"/>
</dbReference>
<keyword evidence="2" id="KW-0808">Transferase</keyword>
<evidence type="ECO:0000313" key="2">
    <source>
        <dbReference type="EMBL" id="MDR7154822.1"/>
    </source>
</evidence>
<dbReference type="PANTHER" id="PTHR43591:SF57">
    <property type="entry name" value="METHYLTRANSFERASE DOMAIN-CONTAINING PROTEIN-RELATED"/>
    <property type="match status" value="1"/>
</dbReference>
<dbReference type="CDD" id="cd02440">
    <property type="entry name" value="AdoMet_MTases"/>
    <property type="match status" value="1"/>
</dbReference>
<dbReference type="Proteomes" id="UP001267638">
    <property type="component" value="Unassembled WGS sequence"/>
</dbReference>
<evidence type="ECO:0000313" key="3">
    <source>
        <dbReference type="Proteomes" id="UP001267638"/>
    </source>
</evidence>
<reference evidence="2 3" key="1">
    <citation type="submission" date="2023-07" db="EMBL/GenBank/DDBJ databases">
        <title>Sorghum-associated microbial communities from plants grown in Nebraska, USA.</title>
        <authorList>
            <person name="Schachtman D."/>
        </authorList>
    </citation>
    <scope>NUCLEOTIDE SEQUENCE [LARGE SCALE GENOMIC DNA]</scope>
    <source>
        <strain evidence="2 3">4256</strain>
    </source>
</reference>
<dbReference type="SUPFAM" id="SSF53335">
    <property type="entry name" value="S-adenosyl-L-methionine-dependent methyltransferases"/>
    <property type="match status" value="1"/>
</dbReference>
<dbReference type="Gene3D" id="3.40.50.150">
    <property type="entry name" value="Vaccinia Virus protein VP39"/>
    <property type="match status" value="1"/>
</dbReference>
<keyword evidence="2" id="KW-0489">Methyltransferase</keyword>
<comment type="caution">
    <text evidence="2">The sequence shown here is derived from an EMBL/GenBank/DDBJ whole genome shotgun (WGS) entry which is preliminary data.</text>
</comment>